<organism evidence="10 11">
    <name type="scientific">Dendrobium chrysotoxum</name>
    <name type="common">Orchid</name>
    <dbReference type="NCBI Taxonomy" id="161865"/>
    <lineage>
        <taxon>Eukaryota</taxon>
        <taxon>Viridiplantae</taxon>
        <taxon>Streptophyta</taxon>
        <taxon>Embryophyta</taxon>
        <taxon>Tracheophyta</taxon>
        <taxon>Spermatophyta</taxon>
        <taxon>Magnoliopsida</taxon>
        <taxon>Liliopsida</taxon>
        <taxon>Asparagales</taxon>
        <taxon>Orchidaceae</taxon>
        <taxon>Epidendroideae</taxon>
        <taxon>Malaxideae</taxon>
        <taxon>Dendrobiinae</taxon>
        <taxon>Dendrobium</taxon>
    </lineage>
</organism>
<feature type="domain" description="N-acetyltransferase" evidence="9">
    <location>
        <begin position="1141"/>
        <end position="1305"/>
    </location>
</feature>
<dbReference type="CDD" id="cd15532">
    <property type="entry name" value="PHD2_CHD_II"/>
    <property type="match status" value="1"/>
</dbReference>
<keyword evidence="2" id="KW-0479">Metal-binding</keyword>
<protein>
    <submittedName>
        <fullName evidence="10">Uncharacterized protein</fullName>
    </submittedName>
</protein>
<feature type="region of interest" description="Disordered" evidence="7">
    <location>
        <begin position="576"/>
        <end position="621"/>
    </location>
</feature>
<dbReference type="SUPFAM" id="SSF57903">
    <property type="entry name" value="FYVE/PHD zinc finger"/>
    <property type="match status" value="1"/>
</dbReference>
<comment type="subcellular location">
    <subcellularLocation>
        <location evidence="1">Nucleus</location>
    </subcellularLocation>
</comment>
<evidence type="ECO:0000313" key="11">
    <source>
        <dbReference type="Proteomes" id="UP000775213"/>
    </source>
</evidence>
<keyword evidence="3 6" id="KW-0863">Zinc-finger</keyword>
<dbReference type="GO" id="GO:0005634">
    <property type="term" value="C:nucleus"/>
    <property type="evidence" value="ECO:0007669"/>
    <property type="project" value="UniProtKB-SubCell"/>
</dbReference>
<dbReference type="EMBL" id="JAGFBR010000006">
    <property type="protein sequence ID" value="KAH0464724.1"/>
    <property type="molecule type" value="Genomic_DNA"/>
</dbReference>
<feature type="domain" description="PHD-type" evidence="8">
    <location>
        <begin position="1004"/>
        <end position="1049"/>
    </location>
</feature>
<feature type="compositionally biased region" description="Basic residues" evidence="7">
    <location>
        <begin position="596"/>
        <end position="609"/>
    </location>
</feature>
<proteinExistence type="predicted"/>
<evidence type="ECO:0000256" key="6">
    <source>
        <dbReference type="PROSITE-ProRule" id="PRU00146"/>
    </source>
</evidence>
<dbReference type="InterPro" id="IPR011011">
    <property type="entry name" value="Znf_FYVE_PHD"/>
</dbReference>
<dbReference type="InterPro" id="IPR000182">
    <property type="entry name" value="GNAT_dom"/>
</dbReference>
<feature type="region of interest" description="Disordered" evidence="7">
    <location>
        <begin position="505"/>
        <end position="524"/>
    </location>
</feature>
<evidence type="ECO:0000256" key="4">
    <source>
        <dbReference type="ARBA" id="ARBA00022833"/>
    </source>
</evidence>
<keyword evidence="11" id="KW-1185">Reference proteome</keyword>
<dbReference type="SUPFAM" id="SSF55729">
    <property type="entry name" value="Acyl-CoA N-acyltransferases (Nat)"/>
    <property type="match status" value="1"/>
</dbReference>
<dbReference type="Pfam" id="PF23209">
    <property type="entry name" value="IDM1_C"/>
    <property type="match status" value="1"/>
</dbReference>
<dbReference type="InterPro" id="IPR013083">
    <property type="entry name" value="Znf_RING/FYVE/PHD"/>
</dbReference>
<reference evidence="10 11" key="1">
    <citation type="journal article" date="2021" name="Hortic Res">
        <title>Chromosome-scale assembly of the Dendrobium chrysotoxum genome enhances the understanding of orchid evolution.</title>
        <authorList>
            <person name="Zhang Y."/>
            <person name="Zhang G.Q."/>
            <person name="Zhang D."/>
            <person name="Liu X.D."/>
            <person name="Xu X.Y."/>
            <person name="Sun W.H."/>
            <person name="Yu X."/>
            <person name="Zhu X."/>
            <person name="Wang Z.W."/>
            <person name="Zhao X."/>
            <person name="Zhong W.Y."/>
            <person name="Chen H."/>
            <person name="Yin W.L."/>
            <person name="Huang T."/>
            <person name="Niu S.C."/>
            <person name="Liu Z.J."/>
        </authorList>
    </citation>
    <scope>NUCLEOTIDE SEQUENCE [LARGE SCALE GENOMIC DNA]</scope>
    <source>
        <strain evidence="10">Lindl</strain>
    </source>
</reference>
<evidence type="ECO:0000259" key="9">
    <source>
        <dbReference type="PROSITE" id="PS51186"/>
    </source>
</evidence>
<keyword evidence="5" id="KW-0539">Nucleus</keyword>
<dbReference type="InterPro" id="IPR032308">
    <property type="entry name" value="TDBD"/>
</dbReference>
<dbReference type="InterPro" id="IPR056511">
    <property type="entry name" value="IDM1_C"/>
</dbReference>
<comment type="caution">
    <text evidence="10">The sequence shown here is derived from an EMBL/GenBank/DDBJ whole genome shotgun (WGS) entry which is preliminary data.</text>
</comment>
<gene>
    <name evidence="10" type="ORF">IEQ34_004827</name>
</gene>
<dbReference type="PROSITE" id="PS50016">
    <property type="entry name" value="ZF_PHD_2"/>
    <property type="match status" value="1"/>
</dbReference>
<evidence type="ECO:0000256" key="5">
    <source>
        <dbReference type="ARBA" id="ARBA00023242"/>
    </source>
</evidence>
<keyword evidence="4" id="KW-0862">Zinc</keyword>
<dbReference type="InterPro" id="IPR019787">
    <property type="entry name" value="Znf_PHD-finger"/>
</dbReference>
<evidence type="ECO:0000313" key="10">
    <source>
        <dbReference type="EMBL" id="KAH0464724.1"/>
    </source>
</evidence>
<dbReference type="PANTHER" id="PTHR46508">
    <property type="entry name" value="PHD FINGER FAMILY PROTEIN"/>
    <property type="match status" value="1"/>
</dbReference>
<feature type="compositionally biased region" description="Basic and acidic residues" evidence="7">
    <location>
        <begin position="584"/>
        <end position="595"/>
    </location>
</feature>
<dbReference type="GO" id="GO:0008270">
    <property type="term" value="F:zinc ion binding"/>
    <property type="evidence" value="ECO:0007669"/>
    <property type="project" value="UniProtKB-KW"/>
</dbReference>
<sequence>MVRDDQTLGKGLKEEETMIILFGEEIESLSPYRLDGSKEECQIFADIFYGRSLPDESNSCAVSRASDTHKDGAPGCCRKVHVNFNLENSNISSNSSMKGSSSEALELAKIFEYKDKMRSEFMLRSSGSWTIELNSRKNSSLPAGVLDEEIIQHCFSYSQKNHELLKPDFHGYQPFSFRIVESFAHGILSSYCSVNQLSSVDFASDNVNCASLNYKTSVQQLGDNKVILEANFVTSPVSQESIASGLVKGRSTIEVKENSGFATSMDQIALETLRRHPSGGSSKKVTNREMPDRLESYAHSLLADAGWIIEPRVRRERIKLAFFFRKPDEGLARSSLSSAWKTCGERLLYTASESEKDDHGREWSDVNEFWSDLKDVLAYIDMKTQQQESKLSLIRRWQLLDPFLAVVFINRKISILRMGKLLRAVKSATYIPDCSEDICDVNMNENRKRKSKSLSSKCKLTENYSLDLNPTDFPINFGCDSPVSSDLESEDLCCCANKMLAGNELQQQPTDRPHKSSLYQQESRSCDDTDGFSLREKFVHGFSLCSSTEIPLNLERADAFSSKEASSVKLHNGLLKKAHKKSKKISEIKEAEFPGRKSKPRSKTKHREHSAHSSDESNSDLPDLPCCEASGVLISECLEPSQCLKRQTGNVLSTSEDESSHTSKIQEANSTLNVDNKKALKFENKEARKFSEDRNEIPLMPVEGKTAITLSGLNEGQDGIRLHKLMKIEHNTNVTSSDDHSAVISSYKWPSNFNEIQHKCSNSKEAFVTAWDGNISKTSFVKDSREEVYSTTDGLCPGSEESHKVNKASKSDDQKGSGLKRLRGFHVNDDDLLIAAIIKKKDFSVYCKKFPSKPEFPQPEALRMMKTQKRSCSLLPRAVGSGGKLSVDGKQFVMGTRTVLGWLIDMGVVSLKDVVQFRNPKNHLVIKDGWVTRDGFLCKCCTKIFSVSGFKAHAGLSEQRPLLNLYLKSGKSYTLCQLQAWSAEYKLRKGRMKVMNIVEVDQNDDTCGICADGGELICCDNCPSTYHQSCLSAQELPEGSWYCANCICKICNNLASKKEDSSTLSVFECSQCGHKYHGTCIMDKFALCEDVGSNTWLCGDNCKRVFLGLRSRVGMPNIIEEGLSWTILRCNHDDQNVYSTQKIALMAECNSKLAIALTLMEECFLPMVDPRTGIDIVPHVLYNWGSRFARLNYQGFYSVILEKDDTLISVASIRVHGVKVAEMPFIATCGLQRRQGMCRRLMNAIETMLRSFKVEMIVLSAIPSLVETWMAGFGFNFIDAEEKKLLDDINLMLFPGTVLLKKKLCVASLLETGGNDQFCSTQDESHILVGFDGKKHVEASQWPSEDGGLELDL</sequence>
<dbReference type="PANTHER" id="PTHR46508:SF2">
    <property type="entry name" value="INCREASED DNA METHYLATION 1"/>
    <property type="match status" value="1"/>
</dbReference>
<dbReference type="Pfam" id="PF00628">
    <property type="entry name" value="PHD"/>
    <property type="match status" value="1"/>
</dbReference>
<dbReference type="PROSITE" id="PS51186">
    <property type="entry name" value="GNAT"/>
    <property type="match status" value="1"/>
</dbReference>
<dbReference type="FunFam" id="3.30.40.10:FF:000465">
    <property type="entry name" value="Increased DNA methylation 1"/>
    <property type="match status" value="1"/>
</dbReference>
<feature type="compositionally biased region" description="Basic and acidic residues" evidence="7">
    <location>
        <begin position="800"/>
        <end position="815"/>
    </location>
</feature>
<evidence type="ECO:0000259" key="8">
    <source>
        <dbReference type="PROSITE" id="PS50016"/>
    </source>
</evidence>
<dbReference type="InterPro" id="IPR016181">
    <property type="entry name" value="Acyl_CoA_acyltransferase"/>
</dbReference>
<evidence type="ECO:0000256" key="7">
    <source>
        <dbReference type="SAM" id="MobiDB-lite"/>
    </source>
</evidence>
<dbReference type="GO" id="GO:0016747">
    <property type="term" value="F:acyltransferase activity, transferring groups other than amino-acyl groups"/>
    <property type="evidence" value="ECO:0007669"/>
    <property type="project" value="InterPro"/>
</dbReference>
<feature type="region of interest" description="Disordered" evidence="7">
    <location>
        <begin position="791"/>
        <end position="817"/>
    </location>
</feature>
<dbReference type="SMART" id="SM00249">
    <property type="entry name" value="PHD"/>
    <property type="match status" value="2"/>
</dbReference>
<dbReference type="Proteomes" id="UP000775213">
    <property type="component" value="Unassembled WGS sequence"/>
</dbReference>
<evidence type="ECO:0000256" key="1">
    <source>
        <dbReference type="ARBA" id="ARBA00004123"/>
    </source>
</evidence>
<accession>A0AAV7H9C0</accession>
<dbReference type="Gene3D" id="3.30.40.10">
    <property type="entry name" value="Zinc/RING finger domain, C3HC4 (zinc finger)"/>
    <property type="match status" value="1"/>
</dbReference>
<evidence type="ECO:0000256" key="3">
    <source>
        <dbReference type="ARBA" id="ARBA00022771"/>
    </source>
</evidence>
<dbReference type="InterPro" id="IPR001965">
    <property type="entry name" value="Znf_PHD"/>
</dbReference>
<dbReference type="Pfam" id="PF16135">
    <property type="entry name" value="TDBD"/>
    <property type="match status" value="1"/>
</dbReference>
<evidence type="ECO:0000256" key="2">
    <source>
        <dbReference type="ARBA" id="ARBA00022723"/>
    </source>
</evidence>
<name>A0AAV7H9C0_DENCH</name>